<evidence type="ECO:0000313" key="1">
    <source>
        <dbReference type="EMBL" id="PXX54522.1"/>
    </source>
</evidence>
<dbReference type="AlphaFoldDB" id="A0A2V3Y7M1"/>
<keyword evidence="2" id="KW-1185">Reference proteome</keyword>
<sequence length="71" mass="8262">MDHLLTDYAVQIRNRMQNQAERALSQAKKNNSQRKRICLLRSISIGSYFSKILVIPPPAQRIPQSLLWIKN</sequence>
<accession>A0A2V3Y7M1</accession>
<organism evidence="1 2">
    <name type="scientific">Hungatella effluvii</name>
    <dbReference type="NCBI Taxonomy" id="1096246"/>
    <lineage>
        <taxon>Bacteria</taxon>
        <taxon>Bacillati</taxon>
        <taxon>Bacillota</taxon>
        <taxon>Clostridia</taxon>
        <taxon>Lachnospirales</taxon>
        <taxon>Lachnospiraceae</taxon>
        <taxon>Hungatella</taxon>
    </lineage>
</organism>
<proteinExistence type="predicted"/>
<protein>
    <submittedName>
        <fullName evidence="1">Uncharacterized protein</fullName>
    </submittedName>
</protein>
<name>A0A2V3Y7M1_9FIRM</name>
<evidence type="ECO:0000313" key="2">
    <source>
        <dbReference type="Proteomes" id="UP000248057"/>
    </source>
</evidence>
<gene>
    <name evidence="1" type="ORF">DFR60_104349</name>
</gene>
<dbReference type="Proteomes" id="UP000248057">
    <property type="component" value="Unassembled WGS sequence"/>
</dbReference>
<comment type="caution">
    <text evidence="1">The sequence shown here is derived from an EMBL/GenBank/DDBJ whole genome shotgun (WGS) entry which is preliminary data.</text>
</comment>
<reference evidence="1 2" key="1">
    <citation type="submission" date="2018-05" db="EMBL/GenBank/DDBJ databases">
        <title>Genomic Encyclopedia of Type Strains, Phase IV (KMG-IV): sequencing the most valuable type-strain genomes for metagenomic binning, comparative biology and taxonomic classification.</title>
        <authorList>
            <person name="Goeker M."/>
        </authorList>
    </citation>
    <scope>NUCLEOTIDE SEQUENCE [LARGE SCALE GENOMIC DNA]</scope>
    <source>
        <strain evidence="1 2">DSM 24995</strain>
    </source>
</reference>
<dbReference type="EMBL" id="QJKD01000004">
    <property type="protein sequence ID" value="PXX54522.1"/>
    <property type="molecule type" value="Genomic_DNA"/>
</dbReference>